<proteinExistence type="predicted"/>
<reference evidence="1" key="3">
    <citation type="submission" date="2025-09" db="UniProtKB">
        <authorList>
            <consortium name="Ensembl"/>
        </authorList>
    </citation>
    <scope>IDENTIFICATION</scope>
</reference>
<organism evidence="1 2">
    <name type="scientific">Macaca fascicularis</name>
    <name type="common">Crab-eating macaque</name>
    <name type="synonym">Cynomolgus monkey</name>
    <dbReference type="NCBI Taxonomy" id="9541"/>
    <lineage>
        <taxon>Eukaryota</taxon>
        <taxon>Metazoa</taxon>
        <taxon>Chordata</taxon>
        <taxon>Craniata</taxon>
        <taxon>Vertebrata</taxon>
        <taxon>Euteleostomi</taxon>
        <taxon>Mammalia</taxon>
        <taxon>Eutheria</taxon>
        <taxon>Euarchontoglires</taxon>
        <taxon>Primates</taxon>
        <taxon>Haplorrhini</taxon>
        <taxon>Catarrhini</taxon>
        <taxon>Cercopithecidae</taxon>
        <taxon>Cercopithecinae</taxon>
        <taxon>Macaca</taxon>
    </lineage>
</organism>
<keyword evidence="2" id="KW-1185">Reference proteome</keyword>
<accession>A0A7N9CXP7</accession>
<name>A0A7N9CXP7_MACFA</name>
<reference evidence="1" key="2">
    <citation type="submission" date="2025-08" db="UniProtKB">
        <authorList>
            <consortium name="Ensembl"/>
        </authorList>
    </citation>
    <scope>IDENTIFICATION</scope>
</reference>
<evidence type="ECO:0000313" key="1">
    <source>
        <dbReference type="Ensembl" id="ENSMFAP00000054449.1"/>
    </source>
</evidence>
<dbReference type="Ensembl" id="ENSMFAT00000077211.1">
    <property type="protein sequence ID" value="ENSMFAP00000054449.1"/>
    <property type="gene ID" value="ENSMFAG00000063877.1"/>
</dbReference>
<sequence>MMKLRLTSYSLPNSTNHHRLILSNTLLTRHLLCLLLNRTYYPRCKLRLNHSLPPRQWHLYTLHLPFPTHGPRPLLWLIPPRNLKYWHYTPSYNHNNSFHGLCPPMGPNIILGGNGNHKFTIGNPIYRNQSRSMNLRWIRH</sequence>
<dbReference type="Proteomes" id="UP000233100">
    <property type="component" value="Chromosome 6"/>
</dbReference>
<reference evidence="1 2" key="1">
    <citation type="submission" date="2013-03" db="EMBL/GenBank/DDBJ databases">
        <authorList>
            <person name="Warren W."/>
            <person name="Wilson R.K."/>
        </authorList>
    </citation>
    <scope>NUCLEOTIDE SEQUENCE</scope>
</reference>
<dbReference type="GeneTree" id="ENSGT01030000235812"/>
<dbReference type="AlphaFoldDB" id="A0A7N9CXP7"/>
<evidence type="ECO:0000313" key="2">
    <source>
        <dbReference type="Proteomes" id="UP000233100"/>
    </source>
</evidence>
<protein>
    <submittedName>
        <fullName evidence="1">Uncharacterized protein</fullName>
    </submittedName>
</protein>